<dbReference type="AlphaFoldDB" id="A0A0L8BI18"/>
<keyword evidence="5" id="KW-0408">Iron</keyword>
<evidence type="ECO:0000256" key="2">
    <source>
        <dbReference type="ARBA" id="ARBA00022617"/>
    </source>
</evidence>
<comment type="caution">
    <text evidence="8">The sequence shown here is derived from an EMBL/GenBank/DDBJ whole genome shotgun (WGS) entry which is preliminary data.</text>
</comment>
<keyword evidence="4" id="KW-0560">Oxidoreductase</keyword>
<dbReference type="OrthoDB" id="7459360at2"/>
<evidence type="ECO:0000256" key="1">
    <source>
        <dbReference type="ARBA" id="ARBA00022485"/>
    </source>
</evidence>
<keyword evidence="1" id="KW-0004">4Fe-4S</keyword>
<reference evidence="9" key="1">
    <citation type="submission" date="2015-07" db="EMBL/GenBank/DDBJ databases">
        <title>Whole genome sequence of an Ensifer adhaerens strain isolated from a cave pool in the Wind Cave National Park.</title>
        <authorList>
            <person name="Eng W.W.H."/>
            <person name="Gan H.M."/>
            <person name="Barton H.A."/>
            <person name="Savka M.A."/>
        </authorList>
    </citation>
    <scope>NUCLEOTIDE SEQUENCE [LARGE SCALE GENOMIC DNA]</scope>
    <source>
        <strain evidence="9">SD006</strain>
    </source>
</reference>
<dbReference type="PANTHER" id="PTHR32439:SF9">
    <property type="entry name" value="BLR3264 PROTEIN"/>
    <property type="match status" value="1"/>
</dbReference>
<dbReference type="RefSeq" id="WP_053252126.1">
    <property type="nucleotide sequence ID" value="NZ_LGAP01000029.1"/>
</dbReference>
<name>A0A0L8BI18_ENSAD</name>
<dbReference type="Pfam" id="PF03460">
    <property type="entry name" value="NIR_SIR_ferr"/>
    <property type="match status" value="1"/>
</dbReference>
<gene>
    <name evidence="8" type="ORF">AC244_28215</name>
</gene>
<dbReference type="EMBL" id="LGAP01000029">
    <property type="protein sequence ID" value="KOF14195.1"/>
    <property type="molecule type" value="Genomic_DNA"/>
</dbReference>
<evidence type="ECO:0000313" key="9">
    <source>
        <dbReference type="Proteomes" id="UP000037425"/>
    </source>
</evidence>
<dbReference type="GO" id="GO:0016491">
    <property type="term" value="F:oxidoreductase activity"/>
    <property type="evidence" value="ECO:0007669"/>
    <property type="project" value="UniProtKB-KW"/>
</dbReference>
<dbReference type="InterPro" id="IPR005117">
    <property type="entry name" value="NiRdtase/SiRdtase_haem-b_fer"/>
</dbReference>
<dbReference type="GO" id="GO:0046872">
    <property type="term" value="F:metal ion binding"/>
    <property type="evidence" value="ECO:0007669"/>
    <property type="project" value="UniProtKB-KW"/>
</dbReference>
<accession>A0A0L8BI18</accession>
<dbReference type="InterPro" id="IPR012798">
    <property type="entry name" value="Cbl_synth_CobG-like"/>
</dbReference>
<dbReference type="Proteomes" id="UP000037425">
    <property type="component" value="Unassembled WGS sequence"/>
</dbReference>
<organism evidence="8 9">
    <name type="scientific">Ensifer adhaerens</name>
    <name type="common">Sinorhizobium morelense</name>
    <dbReference type="NCBI Taxonomy" id="106592"/>
    <lineage>
        <taxon>Bacteria</taxon>
        <taxon>Pseudomonadati</taxon>
        <taxon>Pseudomonadota</taxon>
        <taxon>Alphaproteobacteria</taxon>
        <taxon>Hyphomicrobiales</taxon>
        <taxon>Rhizobiaceae</taxon>
        <taxon>Sinorhizobium/Ensifer group</taxon>
        <taxon>Ensifer</taxon>
    </lineage>
</organism>
<dbReference type="InterPro" id="IPR036136">
    <property type="entry name" value="Nit/Sulf_reduc_fer-like_dom_sf"/>
</dbReference>
<proteinExistence type="predicted"/>
<keyword evidence="3" id="KW-0479">Metal-binding</keyword>
<dbReference type="SUPFAM" id="SSF56014">
    <property type="entry name" value="Nitrite and sulphite reductase 4Fe-4S domain-like"/>
    <property type="match status" value="2"/>
</dbReference>
<dbReference type="SUPFAM" id="SSF55124">
    <property type="entry name" value="Nitrite/Sulfite reductase N-terminal domain-like"/>
    <property type="match status" value="1"/>
</dbReference>
<evidence type="ECO:0000256" key="6">
    <source>
        <dbReference type="ARBA" id="ARBA00023014"/>
    </source>
</evidence>
<dbReference type="PANTHER" id="PTHR32439">
    <property type="entry name" value="FERREDOXIN--NITRITE REDUCTASE, CHLOROPLASTIC"/>
    <property type="match status" value="1"/>
</dbReference>
<dbReference type="PATRIC" id="fig|106592.7.peg.4453"/>
<sequence>MTSCAMPIPETADAAASMRRGACPSLAAPMPTGDGLLVRLRPLGGSLTLSQFSAVAEAARRFGNGILEVTARGNLQVRGLTASTVPGLAEAIGEAAITVPDGVAIETPPLAGIDPEEIADPRILAAALREAIAARGAALKLAPKLAIIVDGGGRFHLGDTIADLRLQAVERGDEVWWHLSLAGTAATAKPICALRTEAVVPVVIRILEALTDIGPAARGRDLDMDVVQALCPPGAESVGIAPTSTLASPVVGMHDLGPAGTVLGLGLAYAQIDAVSLIAFLRQAGELGARETRLAPGHGFFVLGFESEAAGMVQRLALVQGLRIAADDPRNHIATCAGSTGCASAWMDTKAMARLWVETVPDLLDGSLTVHLSGCVKGCARPKASALTLVGAPSGYALVVNGAAKDGANAYTDENGMKSALERLAGLVRENKDAGESARSCLTRLGAARVSAAFEQG</sequence>
<evidence type="ECO:0000256" key="4">
    <source>
        <dbReference type="ARBA" id="ARBA00023002"/>
    </source>
</evidence>
<evidence type="ECO:0000313" key="8">
    <source>
        <dbReference type="EMBL" id="KOF14195.1"/>
    </source>
</evidence>
<evidence type="ECO:0000256" key="3">
    <source>
        <dbReference type="ARBA" id="ARBA00022723"/>
    </source>
</evidence>
<keyword evidence="2" id="KW-0349">Heme</keyword>
<evidence type="ECO:0000256" key="5">
    <source>
        <dbReference type="ARBA" id="ARBA00023004"/>
    </source>
</evidence>
<dbReference type="Gene3D" id="3.90.480.10">
    <property type="entry name" value="Sulfite Reductase Hemoprotein,Domain 2"/>
    <property type="match status" value="1"/>
</dbReference>
<feature type="domain" description="Nitrite/Sulfite reductase ferredoxin-like" evidence="7">
    <location>
        <begin position="29"/>
        <end position="94"/>
    </location>
</feature>
<protein>
    <submittedName>
        <fullName evidence="8">Precorrin-3B synthase</fullName>
    </submittedName>
</protein>
<dbReference type="InterPro" id="IPR045854">
    <property type="entry name" value="NO2/SO3_Rdtase_4Fe4S_sf"/>
</dbReference>
<dbReference type="InterPro" id="IPR051329">
    <property type="entry name" value="NIR_SIR_4Fe-4S"/>
</dbReference>
<evidence type="ECO:0000259" key="7">
    <source>
        <dbReference type="Pfam" id="PF03460"/>
    </source>
</evidence>
<dbReference type="GO" id="GO:0051539">
    <property type="term" value="F:4 iron, 4 sulfur cluster binding"/>
    <property type="evidence" value="ECO:0007669"/>
    <property type="project" value="UniProtKB-KW"/>
</dbReference>
<keyword evidence="6" id="KW-0411">Iron-sulfur</keyword>
<dbReference type="NCBIfam" id="TIGR02435">
    <property type="entry name" value="CobG"/>
    <property type="match status" value="1"/>
</dbReference>
<dbReference type="Gene3D" id="3.30.413.10">
    <property type="entry name" value="Sulfite Reductase Hemoprotein, domain 1"/>
    <property type="match status" value="2"/>
</dbReference>